<dbReference type="PROSITE" id="PS51257">
    <property type="entry name" value="PROKAR_LIPOPROTEIN"/>
    <property type="match status" value="1"/>
</dbReference>
<dbReference type="AlphaFoldDB" id="A0A1J5QI98"/>
<proteinExistence type="predicted"/>
<dbReference type="Gene3D" id="3.40.190.10">
    <property type="entry name" value="Periplasmic binding protein-like II"/>
    <property type="match status" value="1"/>
</dbReference>
<dbReference type="SUPFAM" id="SSF53850">
    <property type="entry name" value="Periplasmic binding protein-like II"/>
    <property type="match status" value="1"/>
</dbReference>
<comment type="caution">
    <text evidence="1">The sequence shown here is derived from an EMBL/GenBank/DDBJ whole genome shotgun (WGS) entry which is preliminary data.</text>
</comment>
<dbReference type="PANTHER" id="PTHR43649">
    <property type="entry name" value="ARABINOSE-BINDING PROTEIN-RELATED"/>
    <property type="match status" value="1"/>
</dbReference>
<dbReference type="Pfam" id="PF13416">
    <property type="entry name" value="SBP_bac_8"/>
    <property type="match status" value="1"/>
</dbReference>
<gene>
    <name evidence="1" type="primary">lacE_2</name>
    <name evidence="1" type="ORF">GALL_385640</name>
</gene>
<reference evidence="1" key="1">
    <citation type="submission" date="2016-10" db="EMBL/GenBank/DDBJ databases">
        <title>Sequence of Gallionella enrichment culture.</title>
        <authorList>
            <person name="Poehlein A."/>
            <person name="Muehling M."/>
            <person name="Daniel R."/>
        </authorList>
    </citation>
    <scope>NUCLEOTIDE SEQUENCE</scope>
</reference>
<name>A0A1J5QI98_9ZZZZ</name>
<sequence>MRKTRSRSIALVAVLSASALLTSACSSGGSSGSATTAGSSGAKVTLNVNLFGTFGYKEAGLFDEYQTLHPNITINYTSVEQEGDYWPAFLTHLNAGSGVGDVQGIEVGRIAQATSELGDKFVDLKTTSAKDSIAKFVDWKEKAATTSTGAVIGLGTDIGPMAICYRTDLLQQAGLPTDPTQLAAKMSTWQDYLSLGAQYKAKAPANSAWTDSTGGLYNAILSQSKEQYYDASGKLIYDTNPAIKNAWDLSVKAAQGGLTAKLAQFSDQWNQAFSTGSFATLACPSWMIGYIKGQAGTTGSGKWNVAALPGGEGGNWGGSYLAIPKASKHQAEAADLITWLTAAAQQQKVFQKVGNFPSNTDAIAAVATVTDPYFTNAPIGKIFGDAAKSAPVQTLGLHDGDVKTQITNGLTQVEAQGVDPAKAWADVQAAVKSQVG</sequence>
<dbReference type="EMBL" id="MLJW01001173">
    <property type="protein sequence ID" value="OIQ79692.1"/>
    <property type="molecule type" value="Genomic_DNA"/>
</dbReference>
<evidence type="ECO:0000313" key="1">
    <source>
        <dbReference type="EMBL" id="OIQ79692.1"/>
    </source>
</evidence>
<dbReference type="InterPro" id="IPR006059">
    <property type="entry name" value="SBP"/>
</dbReference>
<organism evidence="1">
    <name type="scientific">mine drainage metagenome</name>
    <dbReference type="NCBI Taxonomy" id="410659"/>
    <lineage>
        <taxon>unclassified sequences</taxon>
        <taxon>metagenomes</taxon>
        <taxon>ecological metagenomes</taxon>
    </lineage>
</organism>
<dbReference type="InterPro" id="IPR050490">
    <property type="entry name" value="Bact_solute-bd_prot1"/>
</dbReference>
<protein>
    <submittedName>
        <fullName evidence="1">Lactose-binding protein</fullName>
    </submittedName>
</protein>
<dbReference type="PANTHER" id="PTHR43649:SF32">
    <property type="entry name" value="SUGAR BINDING SECRETED PROTEIN"/>
    <property type="match status" value="1"/>
</dbReference>
<accession>A0A1J5QI98</accession>